<accession>A0A5C7DUB3</accession>
<evidence type="ECO:0000313" key="2">
    <source>
        <dbReference type="Proteomes" id="UP000321629"/>
    </source>
</evidence>
<evidence type="ECO:0000313" key="1">
    <source>
        <dbReference type="EMBL" id="TXE90110.1"/>
    </source>
</evidence>
<reference evidence="1 2" key="1">
    <citation type="submission" date="2019-07" db="EMBL/GenBank/DDBJ databases">
        <title>Rapid identification of Enteric Bacteria from Whole Genome Sequences (WGS) using Average Nucleotide Identity (ANI).</title>
        <authorList>
            <person name="Lane C."/>
        </authorList>
    </citation>
    <scope>NUCLEOTIDE SEQUENCE [LARGE SCALE GENOMIC DNA]</scope>
    <source>
        <strain evidence="1 2">2016D-0084</strain>
    </source>
</reference>
<name>A0A5C7DUB3_9BACT</name>
<dbReference type="Proteomes" id="UP000321629">
    <property type="component" value="Unassembled WGS sequence"/>
</dbReference>
<dbReference type="AlphaFoldDB" id="A0A5C7DUB3"/>
<sequence>MMNLFANFLSKFREIFVPSHLSLEFRAKSFAAVIATSKNIKPQIWDVLAQVAKDIYPNDKSRQAVLVQISKEYTERILKNAMSLDSLLKNIAFLLKTHPRYAQKINFDKLKLFLEQNEEDSLIQQRVIEFFEQEIGYIIEKNQNKETSNKISVSY</sequence>
<dbReference type="RefSeq" id="WP_147554835.1">
    <property type="nucleotide sequence ID" value="NZ_VOWJ01000002.1"/>
</dbReference>
<gene>
    <name evidence="1" type="ORF">FPD38_00310</name>
</gene>
<comment type="caution">
    <text evidence="1">The sequence shown here is derived from an EMBL/GenBank/DDBJ whole genome shotgun (WGS) entry which is preliminary data.</text>
</comment>
<protein>
    <submittedName>
        <fullName evidence="1">Uncharacterized protein</fullName>
    </submittedName>
</protein>
<dbReference type="EMBL" id="VOWJ01000002">
    <property type="protein sequence ID" value="TXE90110.1"/>
    <property type="molecule type" value="Genomic_DNA"/>
</dbReference>
<proteinExistence type="predicted"/>
<organism evidence="1 2">
    <name type="scientific">Campylobacter volucris</name>
    <dbReference type="NCBI Taxonomy" id="1031542"/>
    <lineage>
        <taxon>Bacteria</taxon>
        <taxon>Pseudomonadati</taxon>
        <taxon>Campylobacterota</taxon>
        <taxon>Epsilonproteobacteria</taxon>
        <taxon>Campylobacterales</taxon>
        <taxon>Campylobacteraceae</taxon>
        <taxon>Campylobacter</taxon>
    </lineage>
</organism>